<dbReference type="AlphaFoldDB" id="A0AAD5YZX2"/>
<feature type="compositionally biased region" description="Basic and acidic residues" evidence="4">
    <location>
        <begin position="176"/>
        <end position="189"/>
    </location>
</feature>
<keyword evidence="5" id="KW-0472">Membrane</keyword>
<evidence type="ECO:0000256" key="4">
    <source>
        <dbReference type="SAM" id="MobiDB-lite"/>
    </source>
</evidence>
<accession>A0AAD5YZX2</accession>
<evidence type="ECO:0000256" key="6">
    <source>
        <dbReference type="SAM" id="SignalP"/>
    </source>
</evidence>
<keyword evidence="8" id="KW-1185">Reference proteome</keyword>
<keyword evidence="3" id="KW-0449">Lipoprotein</keyword>
<name>A0AAD5YZX2_9AGAR</name>
<keyword evidence="2" id="KW-0564">Palmitate</keyword>
<feature type="chain" id="PRO_5041932969" evidence="6">
    <location>
        <begin position="24"/>
        <end position="231"/>
    </location>
</feature>
<proteinExistence type="predicted"/>
<keyword evidence="6" id="KW-0732">Signal</keyword>
<feature type="signal peptide" evidence="6">
    <location>
        <begin position="1"/>
        <end position="23"/>
    </location>
</feature>
<sequence>MHPSSFLCLLVVSLLLLSSRAFAALNKWEATNFCKCICFQSNSTILHLNNPDNPSQPCLSCTKQWCLNQNLPICAGASLGDTNPDTATGKEGDVEARCFQRDSPRDQLVVTLFLLTVFGLLLAAGVKTRIAKAGLAAELPWHNGRRWWEASNYQGGHVVLGSSSHTDGAAPTSAPDPRRAAAEAAERRMQAAQQRGTNTSNPKAGQLAAKAAQQNTKGHAEPQQPERLVWD</sequence>
<evidence type="ECO:0000256" key="1">
    <source>
        <dbReference type="ARBA" id="ARBA00022707"/>
    </source>
</evidence>
<feature type="compositionally biased region" description="Low complexity" evidence="4">
    <location>
        <begin position="203"/>
        <end position="214"/>
    </location>
</feature>
<dbReference type="EMBL" id="JANIEX010000031">
    <property type="protein sequence ID" value="KAJ3575634.1"/>
    <property type="molecule type" value="Genomic_DNA"/>
</dbReference>
<dbReference type="PANTHER" id="PTHR36854">
    <property type="entry name" value="CHROMOSOME 9, WHOLE GENOME SHOTGUN SEQUENCE"/>
    <property type="match status" value="1"/>
</dbReference>
<evidence type="ECO:0000256" key="5">
    <source>
        <dbReference type="SAM" id="Phobius"/>
    </source>
</evidence>
<evidence type="ECO:0000313" key="7">
    <source>
        <dbReference type="EMBL" id="KAJ3575634.1"/>
    </source>
</evidence>
<evidence type="ECO:0000313" key="8">
    <source>
        <dbReference type="Proteomes" id="UP001213000"/>
    </source>
</evidence>
<dbReference type="InterPro" id="IPR031632">
    <property type="entry name" value="SVIP"/>
</dbReference>
<feature type="region of interest" description="Disordered" evidence="4">
    <location>
        <begin position="159"/>
        <end position="231"/>
    </location>
</feature>
<comment type="caution">
    <text evidence="7">The sequence shown here is derived from an EMBL/GenBank/DDBJ whole genome shotgun (WGS) entry which is preliminary data.</text>
</comment>
<dbReference type="Pfam" id="PF15811">
    <property type="entry name" value="SVIP"/>
    <property type="match status" value="1"/>
</dbReference>
<keyword evidence="5" id="KW-1133">Transmembrane helix</keyword>
<keyword evidence="5" id="KW-0812">Transmembrane</keyword>
<organism evidence="7 8">
    <name type="scientific">Leucocoprinus birnbaumii</name>
    <dbReference type="NCBI Taxonomy" id="56174"/>
    <lineage>
        <taxon>Eukaryota</taxon>
        <taxon>Fungi</taxon>
        <taxon>Dikarya</taxon>
        <taxon>Basidiomycota</taxon>
        <taxon>Agaricomycotina</taxon>
        <taxon>Agaricomycetes</taxon>
        <taxon>Agaricomycetidae</taxon>
        <taxon>Agaricales</taxon>
        <taxon>Agaricineae</taxon>
        <taxon>Agaricaceae</taxon>
        <taxon>Leucocoprinus</taxon>
    </lineage>
</organism>
<gene>
    <name evidence="7" type="ORF">NP233_g975</name>
</gene>
<dbReference type="Proteomes" id="UP001213000">
    <property type="component" value="Unassembled WGS sequence"/>
</dbReference>
<evidence type="ECO:0000256" key="2">
    <source>
        <dbReference type="ARBA" id="ARBA00023139"/>
    </source>
</evidence>
<protein>
    <submittedName>
        <fullName evidence="7">Uncharacterized protein</fullName>
    </submittedName>
</protein>
<keyword evidence="1" id="KW-0519">Myristate</keyword>
<evidence type="ECO:0000256" key="3">
    <source>
        <dbReference type="ARBA" id="ARBA00023288"/>
    </source>
</evidence>
<feature type="transmembrane region" description="Helical" evidence="5">
    <location>
        <begin position="108"/>
        <end position="126"/>
    </location>
</feature>
<reference evidence="7" key="1">
    <citation type="submission" date="2022-07" db="EMBL/GenBank/DDBJ databases">
        <title>Genome Sequence of Leucocoprinus birnbaumii.</title>
        <authorList>
            <person name="Buettner E."/>
        </authorList>
    </citation>
    <scope>NUCLEOTIDE SEQUENCE</scope>
    <source>
        <strain evidence="7">VT141</strain>
    </source>
</reference>
<dbReference type="PANTHER" id="PTHR36854:SF1">
    <property type="entry name" value="TRANSMEMBRANE PROTEIN"/>
    <property type="match status" value="1"/>
</dbReference>